<protein>
    <recommendedName>
        <fullName evidence="4">RING-CH-type domain-containing protein</fullName>
    </recommendedName>
</protein>
<name>A0AAV3QKR9_LITER</name>
<accession>A0AAV3QKR9</accession>
<reference evidence="2 3" key="1">
    <citation type="submission" date="2024-01" db="EMBL/GenBank/DDBJ databases">
        <title>The complete chloroplast genome sequence of Lithospermum erythrorhizon: insights into the phylogenetic relationship among Boraginaceae species and the maternal lineages of purple gromwells.</title>
        <authorList>
            <person name="Okada T."/>
            <person name="Watanabe K."/>
        </authorList>
    </citation>
    <scope>NUCLEOTIDE SEQUENCE [LARGE SCALE GENOMIC DNA]</scope>
</reference>
<sequence>MGWRNRDQNRSNGGIWKNSGGQEKKVIPSGRAICLTKGCYGPFEDDMQEILGIQCFCNSLVLIHKPCQRIWLEPGSKDGCLKCKPKRKIFDVVLSKLSDGNFEAVRWRHDVARFI</sequence>
<proteinExistence type="predicted"/>
<keyword evidence="3" id="KW-1185">Reference proteome</keyword>
<dbReference type="EMBL" id="BAABME010021963">
    <property type="protein sequence ID" value="GAA0164662.1"/>
    <property type="molecule type" value="Genomic_DNA"/>
</dbReference>
<evidence type="ECO:0000313" key="3">
    <source>
        <dbReference type="Proteomes" id="UP001454036"/>
    </source>
</evidence>
<organism evidence="2 3">
    <name type="scientific">Lithospermum erythrorhizon</name>
    <name type="common">Purple gromwell</name>
    <name type="synonym">Lithospermum officinale var. erythrorhizon</name>
    <dbReference type="NCBI Taxonomy" id="34254"/>
    <lineage>
        <taxon>Eukaryota</taxon>
        <taxon>Viridiplantae</taxon>
        <taxon>Streptophyta</taxon>
        <taxon>Embryophyta</taxon>
        <taxon>Tracheophyta</taxon>
        <taxon>Spermatophyta</taxon>
        <taxon>Magnoliopsida</taxon>
        <taxon>eudicotyledons</taxon>
        <taxon>Gunneridae</taxon>
        <taxon>Pentapetalae</taxon>
        <taxon>asterids</taxon>
        <taxon>lamiids</taxon>
        <taxon>Boraginales</taxon>
        <taxon>Boraginaceae</taxon>
        <taxon>Boraginoideae</taxon>
        <taxon>Lithospermeae</taxon>
        <taxon>Lithospermum</taxon>
    </lineage>
</organism>
<dbReference type="AlphaFoldDB" id="A0AAV3QKR9"/>
<gene>
    <name evidence="2" type="ORF">LIER_39830</name>
</gene>
<comment type="caution">
    <text evidence="2">The sequence shown here is derived from an EMBL/GenBank/DDBJ whole genome shotgun (WGS) entry which is preliminary data.</text>
</comment>
<evidence type="ECO:0000313" key="2">
    <source>
        <dbReference type="EMBL" id="GAA0164662.1"/>
    </source>
</evidence>
<evidence type="ECO:0000256" key="1">
    <source>
        <dbReference type="SAM" id="MobiDB-lite"/>
    </source>
</evidence>
<evidence type="ECO:0008006" key="4">
    <source>
        <dbReference type="Google" id="ProtNLM"/>
    </source>
</evidence>
<feature type="region of interest" description="Disordered" evidence="1">
    <location>
        <begin position="1"/>
        <end position="23"/>
    </location>
</feature>
<dbReference type="Proteomes" id="UP001454036">
    <property type="component" value="Unassembled WGS sequence"/>
</dbReference>